<keyword evidence="10 13" id="KW-0594">Phospholipid biosynthesis</keyword>
<dbReference type="EMBL" id="JACHXI010000006">
    <property type="protein sequence ID" value="MBB3103360.1"/>
    <property type="molecule type" value="Genomic_DNA"/>
</dbReference>
<dbReference type="InterPro" id="IPR027379">
    <property type="entry name" value="CLS_N"/>
</dbReference>
<keyword evidence="3 13" id="KW-0444">Lipid biosynthesis</keyword>
<feature type="active site" evidence="13">
    <location>
        <position position="231"/>
    </location>
</feature>
<dbReference type="InterPro" id="IPR022924">
    <property type="entry name" value="Cardiolipin_synthase"/>
</dbReference>
<dbReference type="GO" id="GO:0008808">
    <property type="term" value="F:cardiolipin synthase activity"/>
    <property type="evidence" value="ECO:0007669"/>
    <property type="project" value="UniProtKB-UniRule"/>
</dbReference>
<proteinExistence type="inferred from homology"/>
<dbReference type="CDD" id="cd09155">
    <property type="entry name" value="PLDc_PaCLS_like_1"/>
    <property type="match status" value="1"/>
</dbReference>
<name>A0A839T3S5_AZOMA</name>
<feature type="active site" evidence="13">
    <location>
        <position position="224"/>
    </location>
</feature>
<keyword evidence="2 13" id="KW-1003">Cell membrane</keyword>
<dbReference type="SUPFAM" id="SSF56024">
    <property type="entry name" value="Phospholipase D/nuclease"/>
    <property type="match status" value="2"/>
</dbReference>
<dbReference type="GO" id="GO:0005886">
    <property type="term" value="C:plasma membrane"/>
    <property type="evidence" value="ECO:0007669"/>
    <property type="project" value="UniProtKB-SubCell"/>
</dbReference>
<dbReference type="Pfam" id="PF13396">
    <property type="entry name" value="PLDc_N"/>
    <property type="match status" value="1"/>
</dbReference>
<keyword evidence="9 13" id="KW-0472">Membrane</keyword>
<feature type="active site" evidence="13">
    <location>
        <position position="406"/>
    </location>
</feature>
<protein>
    <recommendedName>
        <fullName evidence="13">Cardiolipin synthase A</fullName>
        <shortName evidence="13">CL synthase</shortName>
        <ecNumber evidence="13">2.7.8.-</ecNumber>
    </recommendedName>
</protein>
<evidence type="ECO:0000256" key="12">
    <source>
        <dbReference type="ARBA" id="ARBA00057569"/>
    </source>
</evidence>
<dbReference type="PROSITE" id="PS50035">
    <property type="entry name" value="PLD"/>
    <property type="match status" value="2"/>
</dbReference>
<keyword evidence="4 13" id="KW-0808">Transferase</keyword>
<dbReference type="Proteomes" id="UP000549250">
    <property type="component" value="Unassembled WGS sequence"/>
</dbReference>
<sequence>MVYDALYLFGYFMAVLQVCGLVAAIHAIFTVRTSQGAIAWAMSLVFMPLLTLLPYLVFGRSSFDGYIRARRQANEEMHKAMAELDWRPWVEEALAVTDSPDKPDLLWPFAQLAEMPSLASNQIRLLVNGEATFSAIFEAIAKAREVVLVQFFIIHDDELGRRLQAALLERAAAGVQIYLLYDAVGSHALPRHYSTRLRQAGVQVHDFSTRGGFINRFQLNFRNHRKIVVIDGQIGFVGGHNVGDEYLGHDPKLSPWRDTHIELSGPVLACLQESFAEDWYWATRQLPPLLLPAGYLEDQGVICQAICSGPADSMETASLFFVQALNLAQQRIWLTSPYFVPDEAVFAAMRLAVLRGVEVRLLLPSRPDHRMVYAASSLYALEAAQMGVRVFRYLPGFLHQKVVLIDDQMASVGSANLDNRSFRLNFEVTVLVADSNFADEVARMLEADFAESQELIPANMPKPRRLQQLGMRVARLVAPVL</sequence>
<evidence type="ECO:0000256" key="11">
    <source>
        <dbReference type="ARBA" id="ARBA00023264"/>
    </source>
</evidence>
<evidence type="ECO:0000256" key="2">
    <source>
        <dbReference type="ARBA" id="ARBA00022475"/>
    </source>
</evidence>
<feature type="active site" evidence="13">
    <location>
        <position position="399"/>
    </location>
</feature>
<dbReference type="InterPro" id="IPR001736">
    <property type="entry name" value="PLipase_D/transphosphatidylase"/>
</dbReference>
<accession>A0A839T3S5</accession>
<dbReference type="FunFam" id="3.30.870.10:FF:000014">
    <property type="entry name" value="Cardiolipin synthase"/>
    <property type="match status" value="1"/>
</dbReference>
<evidence type="ECO:0000256" key="6">
    <source>
        <dbReference type="ARBA" id="ARBA00022737"/>
    </source>
</evidence>
<evidence type="ECO:0000256" key="13">
    <source>
        <dbReference type="HAMAP-Rule" id="MF_00190"/>
    </source>
</evidence>
<feature type="domain" description="PLD phosphodiesterase" evidence="14">
    <location>
        <begin position="219"/>
        <end position="246"/>
    </location>
</feature>
<dbReference type="InterPro" id="IPR030840">
    <property type="entry name" value="CL_synthase_A"/>
</dbReference>
<keyword evidence="8 13" id="KW-0443">Lipid metabolism</keyword>
<feature type="active site" evidence="13">
    <location>
        <position position="401"/>
    </location>
</feature>
<dbReference type="NCBIfam" id="TIGR04265">
    <property type="entry name" value="bac_cardiolipin"/>
    <property type="match status" value="1"/>
</dbReference>
<dbReference type="GO" id="GO:0032049">
    <property type="term" value="P:cardiolipin biosynthetic process"/>
    <property type="evidence" value="ECO:0007669"/>
    <property type="project" value="UniProtKB-UniRule"/>
</dbReference>
<dbReference type="AlphaFoldDB" id="A0A839T3S5"/>
<dbReference type="EC" id="2.7.8.-" evidence="13"/>
<evidence type="ECO:0000259" key="14">
    <source>
        <dbReference type="PROSITE" id="PS50035"/>
    </source>
</evidence>
<keyword evidence="5 13" id="KW-0812">Transmembrane</keyword>
<evidence type="ECO:0000256" key="1">
    <source>
        <dbReference type="ARBA" id="ARBA00004651"/>
    </source>
</evidence>
<feature type="domain" description="PLD phosphodiesterase" evidence="14">
    <location>
        <begin position="394"/>
        <end position="421"/>
    </location>
</feature>
<comment type="catalytic activity">
    <reaction evidence="13">
        <text>2 a 1,2-diacyl-sn-glycero-3-phospho-(1'-sn-glycerol) = a cardiolipin + glycerol</text>
        <dbReference type="Rhea" id="RHEA:31451"/>
        <dbReference type="ChEBI" id="CHEBI:17754"/>
        <dbReference type="ChEBI" id="CHEBI:62237"/>
        <dbReference type="ChEBI" id="CHEBI:64716"/>
    </reaction>
</comment>
<evidence type="ECO:0000256" key="7">
    <source>
        <dbReference type="ARBA" id="ARBA00022989"/>
    </source>
</evidence>
<keyword evidence="7 13" id="KW-1133">Transmembrane helix</keyword>
<comment type="caution">
    <text evidence="15">The sequence shown here is derived from an EMBL/GenBank/DDBJ whole genome shotgun (WGS) entry which is preliminary data.</text>
</comment>
<dbReference type="FunFam" id="3.30.870.10:FF:000021">
    <property type="entry name" value="Cardiolipin synthase"/>
    <property type="match status" value="1"/>
</dbReference>
<feature type="transmembrane region" description="Helical" evidence="13">
    <location>
        <begin position="6"/>
        <end position="31"/>
    </location>
</feature>
<organism evidence="15 16">
    <name type="scientific">Azomonas macrocytogenes</name>
    <name type="common">Azotobacter macrocytogenes</name>
    <dbReference type="NCBI Taxonomy" id="69962"/>
    <lineage>
        <taxon>Bacteria</taxon>
        <taxon>Pseudomonadati</taxon>
        <taxon>Pseudomonadota</taxon>
        <taxon>Gammaproteobacteria</taxon>
        <taxon>Pseudomonadales</taxon>
        <taxon>Pseudomonadaceae</taxon>
        <taxon>Azomonas</taxon>
    </lineage>
</organism>
<dbReference type="PANTHER" id="PTHR21248:SF22">
    <property type="entry name" value="PHOSPHOLIPASE D"/>
    <property type="match status" value="1"/>
</dbReference>
<evidence type="ECO:0000256" key="10">
    <source>
        <dbReference type="ARBA" id="ARBA00023209"/>
    </source>
</evidence>
<comment type="similarity">
    <text evidence="13">Belongs to the phospholipase D family. Cardiolipin synthase subfamily. ClsA sub-subfamily.</text>
</comment>
<evidence type="ECO:0000256" key="4">
    <source>
        <dbReference type="ARBA" id="ARBA00022679"/>
    </source>
</evidence>
<dbReference type="RefSeq" id="WP_183166291.1">
    <property type="nucleotide sequence ID" value="NZ_JACHXI010000006.1"/>
</dbReference>
<evidence type="ECO:0000256" key="3">
    <source>
        <dbReference type="ARBA" id="ARBA00022516"/>
    </source>
</evidence>
<comment type="function">
    <text evidence="12 13">Catalyzes the reversible phosphatidyl group transfer from one phosphatidylglycerol molecule to another to form cardiolipin (CL) (diphosphatidylglycerol) and glycerol.</text>
</comment>
<evidence type="ECO:0000256" key="5">
    <source>
        <dbReference type="ARBA" id="ARBA00022692"/>
    </source>
</evidence>
<evidence type="ECO:0000313" key="15">
    <source>
        <dbReference type="EMBL" id="MBB3103360.1"/>
    </source>
</evidence>
<keyword evidence="11 13" id="KW-1208">Phospholipid metabolism</keyword>
<feature type="active site" evidence="13">
    <location>
        <position position="226"/>
    </location>
</feature>
<dbReference type="PANTHER" id="PTHR21248">
    <property type="entry name" value="CARDIOLIPIN SYNTHASE"/>
    <property type="match status" value="1"/>
</dbReference>
<feature type="transmembrane region" description="Helical" evidence="13">
    <location>
        <begin position="38"/>
        <end position="58"/>
    </location>
</feature>
<evidence type="ECO:0000256" key="9">
    <source>
        <dbReference type="ARBA" id="ARBA00023136"/>
    </source>
</evidence>
<dbReference type="Pfam" id="PF13091">
    <property type="entry name" value="PLDc_2"/>
    <property type="match status" value="2"/>
</dbReference>
<evidence type="ECO:0000313" key="16">
    <source>
        <dbReference type="Proteomes" id="UP000549250"/>
    </source>
</evidence>
<keyword evidence="16" id="KW-1185">Reference proteome</keyword>
<dbReference type="Gene3D" id="3.30.870.10">
    <property type="entry name" value="Endonuclease Chain A"/>
    <property type="match status" value="2"/>
</dbReference>
<dbReference type="HAMAP" id="MF_00190">
    <property type="entry name" value="Cardiolipin_synth_ClsA"/>
    <property type="match status" value="1"/>
</dbReference>
<gene>
    <name evidence="13" type="primary">clsA</name>
    <name evidence="15" type="ORF">FHR87_001755</name>
</gene>
<reference evidence="15 16" key="1">
    <citation type="submission" date="2020-08" db="EMBL/GenBank/DDBJ databases">
        <title>Genomic Encyclopedia of Type Strains, Phase III (KMG-III): the genomes of soil and plant-associated and newly described type strains.</title>
        <authorList>
            <person name="Whitman W."/>
        </authorList>
    </citation>
    <scope>NUCLEOTIDE SEQUENCE [LARGE SCALE GENOMIC DNA]</scope>
    <source>
        <strain evidence="15 16">CECT 4462</strain>
    </source>
</reference>
<comment type="subcellular location">
    <subcellularLocation>
        <location evidence="1 13">Cell membrane</location>
        <topology evidence="1 13">Multi-pass membrane protein</topology>
    </subcellularLocation>
</comment>
<dbReference type="InterPro" id="IPR025202">
    <property type="entry name" value="PLD-like_dom"/>
</dbReference>
<dbReference type="SMART" id="SM00155">
    <property type="entry name" value="PLDc"/>
    <property type="match status" value="2"/>
</dbReference>
<keyword evidence="6" id="KW-0677">Repeat</keyword>
<evidence type="ECO:0000256" key="8">
    <source>
        <dbReference type="ARBA" id="ARBA00023098"/>
    </source>
</evidence>